<dbReference type="InterPro" id="IPR051795">
    <property type="entry name" value="Glycosyl_Hydrlase_43"/>
</dbReference>
<reference evidence="9 10" key="1">
    <citation type="submission" date="2017-09" db="EMBL/GenBank/DDBJ databases">
        <title>Complete genome sequence of Verrucomicrobial strain HZ-65, isolated from freshwater.</title>
        <authorList>
            <person name="Choi A."/>
        </authorList>
    </citation>
    <scope>NUCLEOTIDE SEQUENCE [LARGE SCALE GENOMIC DNA]</scope>
    <source>
        <strain evidence="9 10">HZ-65</strain>
    </source>
</reference>
<dbReference type="PANTHER" id="PTHR42812">
    <property type="entry name" value="BETA-XYLOSIDASE"/>
    <property type="match status" value="1"/>
</dbReference>
<dbReference type="GO" id="GO:0005975">
    <property type="term" value="P:carbohydrate metabolic process"/>
    <property type="evidence" value="ECO:0007669"/>
    <property type="project" value="InterPro"/>
</dbReference>
<evidence type="ECO:0000313" key="10">
    <source>
        <dbReference type="Proteomes" id="UP000217265"/>
    </source>
</evidence>
<evidence type="ECO:0000256" key="2">
    <source>
        <dbReference type="ARBA" id="ARBA00022801"/>
    </source>
</evidence>
<proteinExistence type="inferred from homology"/>
<evidence type="ECO:0000256" key="1">
    <source>
        <dbReference type="ARBA" id="ARBA00009865"/>
    </source>
</evidence>
<dbReference type="GO" id="GO:0006508">
    <property type="term" value="P:proteolysis"/>
    <property type="evidence" value="ECO:0007669"/>
    <property type="project" value="InterPro"/>
</dbReference>
<dbReference type="SUPFAM" id="SSF49899">
    <property type="entry name" value="Concanavalin A-like lectins/glucanases"/>
    <property type="match status" value="1"/>
</dbReference>
<dbReference type="GO" id="GO:0008236">
    <property type="term" value="F:serine-type peptidase activity"/>
    <property type="evidence" value="ECO:0007669"/>
    <property type="project" value="InterPro"/>
</dbReference>
<dbReference type="GO" id="GO:0004553">
    <property type="term" value="F:hydrolase activity, hydrolyzing O-glycosyl compounds"/>
    <property type="evidence" value="ECO:0007669"/>
    <property type="project" value="InterPro"/>
</dbReference>
<organism evidence="9 10">
    <name type="scientific">Nibricoccus aquaticus</name>
    <dbReference type="NCBI Taxonomy" id="2576891"/>
    <lineage>
        <taxon>Bacteria</taxon>
        <taxon>Pseudomonadati</taxon>
        <taxon>Verrucomicrobiota</taxon>
        <taxon>Opitutia</taxon>
        <taxon>Opitutales</taxon>
        <taxon>Opitutaceae</taxon>
        <taxon>Nibricoccus</taxon>
    </lineage>
</organism>
<keyword evidence="6" id="KW-0732">Signal</keyword>
<evidence type="ECO:0000256" key="4">
    <source>
        <dbReference type="PIRSR" id="PIRSR606710-1"/>
    </source>
</evidence>
<feature type="signal peptide" evidence="6">
    <location>
        <begin position="1"/>
        <end position="20"/>
    </location>
</feature>
<feature type="domain" description="Beta-xylosidase C-terminal Concanavalin A-like" evidence="8">
    <location>
        <begin position="330"/>
        <end position="504"/>
    </location>
</feature>
<keyword evidence="3" id="KW-0326">Glycosidase</keyword>
<dbReference type="KEGG" id="vbh:CMV30_09825"/>
<dbReference type="Pfam" id="PF17851">
    <property type="entry name" value="GH43_C2"/>
    <property type="match status" value="1"/>
</dbReference>
<evidence type="ECO:0000259" key="7">
    <source>
        <dbReference type="Pfam" id="PF00326"/>
    </source>
</evidence>
<gene>
    <name evidence="9" type="ORF">CMV30_09825</name>
</gene>
<feature type="domain" description="Peptidase S9 prolyl oligopeptidase catalytic" evidence="7">
    <location>
        <begin position="561"/>
        <end position="658"/>
    </location>
</feature>
<dbReference type="InterPro" id="IPR001375">
    <property type="entry name" value="Peptidase_S9_cat"/>
</dbReference>
<dbReference type="OrthoDB" id="181757at2"/>
<dbReference type="Gene3D" id="2.60.120.200">
    <property type="match status" value="1"/>
</dbReference>
<sequence length="772" mass="84546">MILKLVALGVAGVLAGRAWAGEARVLGWGDQGDGTYRNPVLKADYSDPDVIRVGEDFYLVASEFHFVGMQVLHSRDLVNWRVIGQVFDRLPIDAKYDEMRAYAQGTWAPSLRYRDGVFYVYVCTPQDGLFMWHTKDPAGPWSEMVTVKRVSGWEDPCPFWDDDGQAYLVRGKVGAGPIILHKLSADGTQLLDDGVEIYRGPVAEGPKLFKRGGFYFISLPEGGVTEGGQTVLRAKSIYGPYERREVLPGGSPHQGGIVELESGESWFLAFKSTGYLGRIGHLLPVAWGEDGWPVFGDRGRTVERWTKPKVAADSKVGAAGSGVMKPEVSEEFGAETLGPVWQWNHNPTSGAASLTERSGWLRLRGEAAAELRVAKNTLTQKLWDEAGVVDVKIDASGLSEGQRAGFTFVCGNVFYWVGATRREGVLRVRYEGEVGPALKGEALWLRGIYDGERARLLYSLDGASYVDTGIAVQLRAGQWKGARVGLFCYGEGGGSVAVDYFRYRYAGALAEVAVDREVEVAAGVQGLWCEPVGVWDGRTVLLYHSFADDRDGPGDLLKRVAQELSAKGVASLRVNFRGEGDKARTRIESTLTTRIADAEAAWRFAATQRGVDVSRIGALGWSLGATTAIETAGRNPAWFRSVAVWSSPSGDQEREMLSRAVAKRALRDGEATQHDPAWKSVTTTRVFYESFRGVNLDVSLRKYPGAFFSVRGSADHLAQYEMQFMKNRAGVKAPAESLLIAGANHVFDVFAPEKGHAERAVEATVGWFLRTL</sequence>
<evidence type="ECO:0000256" key="5">
    <source>
        <dbReference type="PIRSR" id="PIRSR606710-2"/>
    </source>
</evidence>
<feature type="site" description="Important for catalytic activity, responsible for pKa modulation of the active site Glu and correct orientation of both the proton donor and substrate" evidence="5">
    <location>
        <position position="155"/>
    </location>
</feature>
<comment type="similarity">
    <text evidence="1">Belongs to the glycosyl hydrolase 43 family.</text>
</comment>
<dbReference type="CDD" id="cd09001">
    <property type="entry name" value="GH43_FsAxh1-like"/>
    <property type="match status" value="1"/>
</dbReference>
<name>A0A290QFQ9_9BACT</name>
<dbReference type="InterPro" id="IPR006710">
    <property type="entry name" value="Glyco_hydro_43"/>
</dbReference>
<keyword evidence="2" id="KW-0378">Hydrolase</keyword>
<dbReference type="InterPro" id="IPR023296">
    <property type="entry name" value="Glyco_hydro_beta-prop_sf"/>
</dbReference>
<evidence type="ECO:0008006" key="11">
    <source>
        <dbReference type="Google" id="ProtNLM"/>
    </source>
</evidence>
<dbReference type="InterPro" id="IPR029058">
    <property type="entry name" value="AB_hydrolase_fold"/>
</dbReference>
<dbReference type="Proteomes" id="UP000217265">
    <property type="component" value="Chromosome"/>
</dbReference>
<dbReference type="SUPFAM" id="SSF53474">
    <property type="entry name" value="alpha/beta-Hydrolases"/>
    <property type="match status" value="1"/>
</dbReference>
<evidence type="ECO:0000256" key="6">
    <source>
        <dbReference type="SAM" id="SignalP"/>
    </source>
</evidence>
<dbReference type="Pfam" id="PF04616">
    <property type="entry name" value="Glyco_hydro_43"/>
    <property type="match status" value="1"/>
</dbReference>
<dbReference type="PANTHER" id="PTHR42812:SF12">
    <property type="entry name" value="BETA-XYLOSIDASE-RELATED"/>
    <property type="match status" value="1"/>
</dbReference>
<feature type="chain" id="PRO_5013352961" description="Beta-xylosidase C-terminal Concanavalin A-like domain-containing protein" evidence="6">
    <location>
        <begin position="21"/>
        <end position="772"/>
    </location>
</feature>
<evidence type="ECO:0000313" key="9">
    <source>
        <dbReference type="EMBL" id="ATC66080.1"/>
    </source>
</evidence>
<evidence type="ECO:0000256" key="3">
    <source>
        <dbReference type="ARBA" id="ARBA00023295"/>
    </source>
</evidence>
<dbReference type="AlphaFoldDB" id="A0A290QFQ9"/>
<evidence type="ECO:0000259" key="8">
    <source>
        <dbReference type="Pfam" id="PF17851"/>
    </source>
</evidence>
<dbReference type="Gene3D" id="2.115.10.20">
    <property type="entry name" value="Glycosyl hydrolase domain, family 43"/>
    <property type="match status" value="1"/>
</dbReference>
<dbReference type="Pfam" id="PF00326">
    <property type="entry name" value="Peptidase_S9"/>
    <property type="match status" value="1"/>
</dbReference>
<dbReference type="EMBL" id="CP023344">
    <property type="protein sequence ID" value="ATC66080.1"/>
    <property type="molecule type" value="Genomic_DNA"/>
</dbReference>
<dbReference type="Gene3D" id="3.40.50.1820">
    <property type="entry name" value="alpha/beta hydrolase"/>
    <property type="match status" value="1"/>
</dbReference>
<feature type="active site" description="Proton donor" evidence="4">
    <location>
        <position position="204"/>
    </location>
</feature>
<dbReference type="InterPro" id="IPR041542">
    <property type="entry name" value="GH43_C2"/>
</dbReference>
<protein>
    <recommendedName>
        <fullName evidence="11">Beta-xylosidase C-terminal Concanavalin A-like domain-containing protein</fullName>
    </recommendedName>
</protein>
<keyword evidence="10" id="KW-1185">Reference proteome</keyword>
<feature type="active site" description="Proton acceptor" evidence="4">
    <location>
        <position position="47"/>
    </location>
</feature>
<accession>A0A290QFQ9</accession>
<dbReference type="InterPro" id="IPR013320">
    <property type="entry name" value="ConA-like_dom_sf"/>
</dbReference>
<dbReference type="SUPFAM" id="SSF75005">
    <property type="entry name" value="Arabinanase/levansucrase/invertase"/>
    <property type="match status" value="1"/>
</dbReference>